<accession>A0AA36MLX4</accession>
<evidence type="ECO:0000256" key="1">
    <source>
        <dbReference type="SAM" id="MobiDB-lite"/>
    </source>
</evidence>
<keyword evidence="3" id="KW-1185">Reference proteome</keyword>
<sequence>MAFNGQFHGMRQIEPSLLHTHPGHQWMANNRELTTWNPKLKTRKQGMECASAWGMRRNFGNNITRLPTSPTFMAGNWAAEVSRGYGCRRVLQKAPGCRHPPQAVRAQRPWSPTQGGAMQRSRGRGAPGFLRQQSEADRAAKEIFLEPYAEIAKLCWSKGGCFRRRS</sequence>
<feature type="region of interest" description="Disordered" evidence="1">
    <location>
        <begin position="96"/>
        <end position="128"/>
    </location>
</feature>
<dbReference type="Proteomes" id="UP001178507">
    <property type="component" value="Unassembled WGS sequence"/>
</dbReference>
<protein>
    <submittedName>
        <fullName evidence="2">Uncharacterized protein</fullName>
    </submittedName>
</protein>
<organism evidence="2 3">
    <name type="scientific">Effrenium voratum</name>
    <dbReference type="NCBI Taxonomy" id="2562239"/>
    <lineage>
        <taxon>Eukaryota</taxon>
        <taxon>Sar</taxon>
        <taxon>Alveolata</taxon>
        <taxon>Dinophyceae</taxon>
        <taxon>Suessiales</taxon>
        <taxon>Symbiodiniaceae</taxon>
        <taxon>Effrenium</taxon>
    </lineage>
</organism>
<reference evidence="2" key="1">
    <citation type="submission" date="2023-08" db="EMBL/GenBank/DDBJ databases">
        <authorList>
            <person name="Chen Y."/>
            <person name="Shah S."/>
            <person name="Dougan E. K."/>
            <person name="Thang M."/>
            <person name="Chan C."/>
        </authorList>
    </citation>
    <scope>NUCLEOTIDE SEQUENCE</scope>
</reference>
<name>A0AA36MLX4_9DINO</name>
<comment type="caution">
    <text evidence="2">The sequence shown here is derived from an EMBL/GenBank/DDBJ whole genome shotgun (WGS) entry which is preliminary data.</text>
</comment>
<gene>
    <name evidence="2" type="ORF">EVOR1521_LOCUS2165</name>
</gene>
<evidence type="ECO:0000313" key="3">
    <source>
        <dbReference type="Proteomes" id="UP001178507"/>
    </source>
</evidence>
<dbReference type="EMBL" id="CAUJNA010000110">
    <property type="protein sequence ID" value="CAJ1372002.1"/>
    <property type="molecule type" value="Genomic_DNA"/>
</dbReference>
<dbReference type="AlphaFoldDB" id="A0AA36MLX4"/>
<evidence type="ECO:0000313" key="2">
    <source>
        <dbReference type="EMBL" id="CAJ1372002.1"/>
    </source>
</evidence>
<proteinExistence type="predicted"/>